<organism evidence="1">
    <name type="scientific">marine metagenome</name>
    <dbReference type="NCBI Taxonomy" id="408172"/>
    <lineage>
        <taxon>unclassified sequences</taxon>
        <taxon>metagenomes</taxon>
        <taxon>ecological metagenomes</taxon>
    </lineage>
</organism>
<dbReference type="AlphaFoldDB" id="A0A382UG13"/>
<protein>
    <submittedName>
        <fullName evidence="1">Uncharacterized protein</fullName>
    </submittedName>
</protein>
<accession>A0A382UG13</accession>
<dbReference type="EMBL" id="UINC01143881">
    <property type="protein sequence ID" value="SVD33062.1"/>
    <property type="molecule type" value="Genomic_DNA"/>
</dbReference>
<gene>
    <name evidence="1" type="ORF">METZ01_LOCUS385916</name>
</gene>
<reference evidence="1" key="1">
    <citation type="submission" date="2018-05" db="EMBL/GenBank/DDBJ databases">
        <authorList>
            <person name="Lanie J.A."/>
            <person name="Ng W.-L."/>
            <person name="Kazmierczak K.M."/>
            <person name="Andrzejewski T.M."/>
            <person name="Davidsen T.M."/>
            <person name="Wayne K.J."/>
            <person name="Tettelin H."/>
            <person name="Glass J.I."/>
            <person name="Rusch D."/>
            <person name="Podicherti R."/>
            <person name="Tsui H.-C.T."/>
            <person name="Winkler M.E."/>
        </authorList>
    </citation>
    <scope>NUCLEOTIDE SEQUENCE</scope>
</reference>
<feature type="non-terminal residue" evidence="1">
    <location>
        <position position="25"/>
    </location>
</feature>
<evidence type="ECO:0000313" key="1">
    <source>
        <dbReference type="EMBL" id="SVD33062.1"/>
    </source>
</evidence>
<proteinExistence type="predicted"/>
<sequence length="25" mass="2961">MNDAEKVAGTYESRRPNDIWRIILL</sequence>
<name>A0A382UG13_9ZZZZ</name>